<evidence type="ECO:0000256" key="4">
    <source>
        <dbReference type="ARBA" id="ARBA00022833"/>
    </source>
</evidence>
<dbReference type="GO" id="GO:0003676">
    <property type="term" value="F:nucleic acid binding"/>
    <property type="evidence" value="ECO:0007669"/>
    <property type="project" value="InterPro"/>
</dbReference>
<evidence type="ECO:0000256" key="6">
    <source>
        <dbReference type="SAM" id="MobiDB-lite"/>
    </source>
</evidence>
<evidence type="ECO:0000256" key="3">
    <source>
        <dbReference type="ARBA" id="ARBA00022771"/>
    </source>
</evidence>
<evidence type="ECO:0008006" key="9">
    <source>
        <dbReference type="Google" id="ProtNLM"/>
    </source>
</evidence>
<comment type="caution">
    <text evidence="7">The sequence shown here is derived from an EMBL/GenBank/DDBJ whole genome shotgun (WGS) entry which is preliminary data.</text>
</comment>
<feature type="region of interest" description="Disordered" evidence="6">
    <location>
        <begin position="59"/>
        <end position="187"/>
    </location>
</feature>
<feature type="compositionally biased region" description="Acidic residues" evidence="6">
    <location>
        <begin position="207"/>
        <end position="220"/>
    </location>
</feature>
<evidence type="ECO:0000256" key="5">
    <source>
        <dbReference type="ARBA" id="ARBA00023242"/>
    </source>
</evidence>
<sequence length="280" mass="30599">MDARSLLRAKKAEARIEHPYASYTSRGDLRCSVCAVPVKQWDAHILTKQHRTSVAREKALAERASTKRAAAEQGGNMKRQKVGSTSTGGGGVDGLPAGFFSSENQRNINISSTANDDDEEAQEEEEPSTTSTTTSRKDPTLIQPAPTLPAKTGDADLDDFLASLAEPEPNPNPNPNPTLPGSSYTTTISGVASYEAAPILNIVDTQTEVEERDPEPEETEAERRARLAREEREEIMGRLEEEERAQEDADDRVAALKARMEMIKKRREAKAGSKPKIVKA</sequence>
<gene>
    <name evidence="7" type="ORF">BCR39DRAFT_585618</name>
</gene>
<feature type="region of interest" description="Disordered" evidence="6">
    <location>
        <begin position="204"/>
        <end position="228"/>
    </location>
</feature>
<accession>A0A1Y2BIP1</accession>
<dbReference type="InParanoid" id="A0A1Y2BIP1"/>
<dbReference type="GO" id="GO:0008270">
    <property type="term" value="F:zinc ion binding"/>
    <property type="evidence" value="ECO:0007669"/>
    <property type="project" value="UniProtKB-KW"/>
</dbReference>
<dbReference type="OrthoDB" id="77607at2759"/>
<evidence type="ECO:0000256" key="1">
    <source>
        <dbReference type="ARBA" id="ARBA00004123"/>
    </source>
</evidence>
<dbReference type="InterPro" id="IPR040050">
    <property type="entry name" value="ZNF830-like"/>
</dbReference>
<reference evidence="7 8" key="1">
    <citation type="submission" date="2016-07" db="EMBL/GenBank/DDBJ databases">
        <title>Pervasive Adenine N6-methylation of Active Genes in Fungi.</title>
        <authorList>
            <consortium name="DOE Joint Genome Institute"/>
            <person name="Mondo S.J."/>
            <person name="Dannebaum R.O."/>
            <person name="Kuo R.C."/>
            <person name="Labutti K."/>
            <person name="Haridas S."/>
            <person name="Kuo A."/>
            <person name="Salamov A."/>
            <person name="Ahrendt S.R."/>
            <person name="Lipzen A."/>
            <person name="Sullivan W."/>
            <person name="Andreopoulos W.B."/>
            <person name="Clum A."/>
            <person name="Lindquist E."/>
            <person name="Daum C."/>
            <person name="Ramamoorthy G.K."/>
            <person name="Gryganskyi A."/>
            <person name="Culley D."/>
            <person name="Magnuson J.K."/>
            <person name="James T.Y."/>
            <person name="O'Malley M.A."/>
            <person name="Stajich J.E."/>
            <person name="Spatafora J.W."/>
            <person name="Visel A."/>
            <person name="Grigoriev I.V."/>
        </authorList>
    </citation>
    <scope>NUCLEOTIDE SEQUENCE [LARGE SCALE GENOMIC DNA]</scope>
    <source>
        <strain evidence="7 8">68-887.2</strain>
    </source>
</reference>
<feature type="compositionally biased region" description="Polar residues" evidence="6">
    <location>
        <begin position="101"/>
        <end position="112"/>
    </location>
</feature>
<organism evidence="7 8">
    <name type="scientific">Naematelia encephala</name>
    <dbReference type="NCBI Taxonomy" id="71784"/>
    <lineage>
        <taxon>Eukaryota</taxon>
        <taxon>Fungi</taxon>
        <taxon>Dikarya</taxon>
        <taxon>Basidiomycota</taxon>
        <taxon>Agaricomycotina</taxon>
        <taxon>Tremellomycetes</taxon>
        <taxon>Tremellales</taxon>
        <taxon>Naemateliaceae</taxon>
        <taxon>Naematelia</taxon>
    </lineage>
</organism>
<dbReference type="EMBL" id="MCFC01000002">
    <property type="protein sequence ID" value="ORY34652.1"/>
    <property type="molecule type" value="Genomic_DNA"/>
</dbReference>
<dbReference type="GO" id="GO:0044773">
    <property type="term" value="P:mitotic DNA damage checkpoint signaling"/>
    <property type="evidence" value="ECO:0007669"/>
    <property type="project" value="TreeGrafter"/>
</dbReference>
<feature type="compositionally biased region" description="Pro residues" evidence="6">
    <location>
        <begin position="168"/>
        <end position="178"/>
    </location>
</feature>
<keyword evidence="3" id="KW-0863">Zinc-finger</keyword>
<evidence type="ECO:0000256" key="2">
    <source>
        <dbReference type="ARBA" id="ARBA00022723"/>
    </source>
</evidence>
<proteinExistence type="predicted"/>
<dbReference type="AlphaFoldDB" id="A0A1Y2BIP1"/>
<dbReference type="STRING" id="71784.A0A1Y2BIP1"/>
<comment type="subcellular location">
    <subcellularLocation>
        <location evidence="1">Nucleus</location>
    </subcellularLocation>
</comment>
<keyword evidence="2" id="KW-0479">Metal-binding</keyword>
<keyword evidence="4" id="KW-0862">Zinc</keyword>
<keyword evidence="5" id="KW-0539">Nucleus</keyword>
<name>A0A1Y2BIP1_9TREE</name>
<keyword evidence="8" id="KW-1185">Reference proteome</keyword>
<dbReference type="PANTHER" id="PTHR13278">
    <property type="entry name" value="ZINC FINGER PROTEIN 830"/>
    <property type="match status" value="1"/>
</dbReference>
<dbReference type="PANTHER" id="PTHR13278:SF0">
    <property type="entry name" value="ZINC FINGER PROTEIN 830"/>
    <property type="match status" value="1"/>
</dbReference>
<dbReference type="GO" id="GO:0033314">
    <property type="term" value="P:mitotic DNA replication checkpoint signaling"/>
    <property type="evidence" value="ECO:0007669"/>
    <property type="project" value="TreeGrafter"/>
</dbReference>
<dbReference type="GO" id="GO:0005681">
    <property type="term" value="C:spliceosomal complex"/>
    <property type="evidence" value="ECO:0007669"/>
    <property type="project" value="InterPro"/>
</dbReference>
<evidence type="ECO:0000313" key="8">
    <source>
        <dbReference type="Proteomes" id="UP000193986"/>
    </source>
</evidence>
<dbReference type="Proteomes" id="UP000193986">
    <property type="component" value="Unassembled WGS sequence"/>
</dbReference>
<protein>
    <recommendedName>
        <fullName evidence="9">Zinc finger protein 830</fullName>
    </recommendedName>
</protein>
<feature type="compositionally biased region" description="Acidic residues" evidence="6">
    <location>
        <begin position="115"/>
        <end position="127"/>
    </location>
</feature>
<evidence type="ECO:0000313" key="7">
    <source>
        <dbReference type="EMBL" id="ORY34652.1"/>
    </source>
</evidence>
<dbReference type="GO" id="GO:0033260">
    <property type="term" value="P:nuclear DNA replication"/>
    <property type="evidence" value="ECO:0007669"/>
    <property type="project" value="TreeGrafter"/>
</dbReference>